<gene>
    <name evidence="2" type="ORF">LMG26411_03416</name>
</gene>
<evidence type="ECO:0000256" key="1">
    <source>
        <dbReference type="SAM" id="SignalP"/>
    </source>
</evidence>
<reference evidence="2 3" key="1">
    <citation type="submission" date="2021-03" db="EMBL/GenBank/DDBJ databases">
        <authorList>
            <person name="Peeters C."/>
        </authorList>
    </citation>
    <scope>NUCLEOTIDE SEQUENCE [LARGE SCALE GENOMIC DNA]</scope>
    <source>
        <strain evidence="2 3">LMG 26411</strain>
    </source>
</reference>
<proteinExistence type="predicted"/>
<dbReference type="RefSeq" id="WP_211954440.1">
    <property type="nucleotide sequence ID" value="NZ_CAJPVI010000019.1"/>
</dbReference>
<evidence type="ECO:0000313" key="2">
    <source>
        <dbReference type="EMBL" id="CAG2148829.1"/>
    </source>
</evidence>
<sequence>MSRRHVIAWVLSWLLSSASAAAWAGIVDQPAGNLPLAYLAQAGAYPWTGHLRALAWNPLLARTSEPTPHTTLWEAGARLDTNATTSRHLYTSIAPAGLESERLVPLQWSALDAASQQAMAEGASTTASGADKLAWLRGERGNAALRPRETRLANARGARVLVVPPPVWQPGKAGHAAFRERHRTRPHTVWLGTTDAWLHGFRATTGDELVAYMPRALLPLAGVMTDPRGALAPVPCPRPEAADVVMHREWRTVLLCGIPAADEGGSAAGAFVLDISNPTDVAPIRLIWELTATPALPLSARGPVRAAAFAYDEGPRWFAITTVDAGASRAGLALIPLEKAAGPALTWPLPERDCSGSPTTSTLTGVSILSDMTGIAQAIYAADDSGQLWHFPVPRAPRRLALETPTCRHKLPAAGKSKRAEPPLLLGASASPLIVFSQGGEVAAIPSRPGGVPARIIAEPAGGGFLLRAMPGQGGTGWHLRLPNAGEQLDTLGEVFPGYLQFTTRAADGFQRAYLVLAATGESAGRPRDGAPLQTFVTGQAAGSAASFVATSVPGPPPQAPSGTSGAQAHTVTLWSVDGTSVRLQSTVMATRRTGRISWREIVAPIQQDIP</sequence>
<protein>
    <recommendedName>
        <fullName evidence="4">Pilus assembly protein PilY</fullName>
    </recommendedName>
</protein>
<dbReference type="EMBL" id="CAJPVI010000019">
    <property type="protein sequence ID" value="CAG2148829.1"/>
    <property type="molecule type" value="Genomic_DNA"/>
</dbReference>
<keyword evidence="1" id="KW-0732">Signal</keyword>
<feature type="signal peptide" evidence="1">
    <location>
        <begin position="1"/>
        <end position="24"/>
    </location>
</feature>
<feature type="chain" id="PRO_5046104417" description="Pilus assembly protein PilY" evidence="1">
    <location>
        <begin position="25"/>
        <end position="611"/>
    </location>
</feature>
<dbReference type="Proteomes" id="UP000672657">
    <property type="component" value="Unassembled WGS sequence"/>
</dbReference>
<evidence type="ECO:0008006" key="4">
    <source>
        <dbReference type="Google" id="ProtNLM"/>
    </source>
</evidence>
<comment type="caution">
    <text evidence="2">The sequence shown here is derived from an EMBL/GenBank/DDBJ whole genome shotgun (WGS) entry which is preliminary data.</text>
</comment>
<evidence type="ECO:0000313" key="3">
    <source>
        <dbReference type="Proteomes" id="UP000672657"/>
    </source>
</evidence>
<organism evidence="2 3">
    <name type="scientific">Cupriavidus numazuensis</name>
    <dbReference type="NCBI Taxonomy" id="221992"/>
    <lineage>
        <taxon>Bacteria</taxon>
        <taxon>Pseudomonadati</taxon>
        <taxon>Pseudomonadota</taxon>
        <taxon>Betaproteobacteria</taxon>
        <taxon>Burkholderiales</taxon>
        <taxon>Burkholderiaceae</taxon>
        <taxon>Cupriavidus</taxon>
    </lineage>
</organism>
<keyword evidence="3" id="KW-1185">Reference proteome</keyword>
<name>A0ABM8TIP9_9BURK</name>
<accession>A0ABM8TIP9</accession>